<dbReference type="InterPro" id="IPR043129">
    <property type="entry name" value="ATPase_NBD"/>
</dbReference>
<protein>
    <recommendedName>
        <fullName evidence="1">Gcp-like domain-containing protein</fullName>
    </recommendedName>
</protein>
<dbReference type="Pfam" id="PF00814">
    <property type="entry name" value="TsaD"/>
    <property type="match status" value="1"/>
</dbReference>
<dbReference type="Gene3D" id="3.30.420.40">
    <property type="match status" value="1"/>
</dbReference>
<dbReference type="eggNOG" id="COG1214">
    <property type="taxonomic scope" value="Bacteria"/>
</dbReference>
<dbReference type="EMBL" id="JFAD01000027">
    <property type="protein sequence ID" value="EXU60998.1"/>
    <property type="molecule type" value="Genomic_DNA"/>
</dbReference>
<evidence type="ECO:0000313" key="3">
    <source>
        <dbReference type="Proteomes" id="UP000020977"/>
    </source>
</evidence>
<dbReference type="GO" id="GO:0002949">
    <property type="term" value="P:tRNA threonylcarbamoyladenosine modification"/>
    <property type="evidence" value="ECO:0007669"/>
    <property type="project" value="InterPro"/>
</dbReference>
<dbReference type="InterPro" id="IPR000905">
    <property type="entry name" value="Gcp-like_dom"/>
</dbReference>
<feature type="domain" description="Gcp-like" evidence="1">
    <location>
        <begin position="34"/>
        <end position="98"/>
    </location>
</feature>
<sequence>MKFFIDSVGKDLVLAIFDKNFDLVDSNIVEIKNKADLLPELVRNILSKNNLKITDFSDFYINLGPGTFTGCRVGLTFFRTLAQLGNINLWTCSTFNLLSFKKKEKRQYFISYSKNSQFSAFAHDGQLVSEISDIKTKNGPDDQVDYQLILDNFAQAQKLFKKEENIVNIFPLYNN</sequence>
<dbReference type="SUPFAM" id="SSF53067">
    <property type="entry name" value="Actin-like ATPase domain"/>
    <property type="match status" value="1"/>
</dbReference>
<proteinExistence type="predicted"/>
<gene>
    <name evidence="2" type="ORF">MOVI_5000</name>
</gene>
<comment type="caution">
    <text evidence="2">The sequence shown here is derived from an EMBL/GenBank/DDBJ whole genome shotgun (WGS) entry which is preliminary data.</text>
</comment>
<dbReference type="Proteomes" id="UP000020977">
    <property type="component" value="Unassembled WGS sequence"/>
</dbReference>
<dbReference type="NCBIfam" id="TIGR03725">
    <property type="entry name" value="T6A_YeaZ"/>
    <property type="match status" value="1"/>
</dbReference>
<dbReference type="AlphaFoldDB" id="A0A014M207"/>
<dbReference type="Gene3D" id="3.30.420.200">
    <property type="match status" value="1"/>
</dbReference>
<evidence type="ECO:0000259" key="1">
    <source>
        <dbReference type="Pfam" id="PF00814"/>
    </source>
</evidence>
<organism evidence="2 3">
    <name type="scientific">Mesomycoplasma ovipneumoniae 14811</name>
    <dbReference type="NCBI Taxonomy" id="1188239"/>
    <lineage>
        <taxon>Bacteria</taxon>
        <taxon>Bacillati</taxon>
        <taxon>Mycoplasmatota</taxon>
        <taxon>Mycoplasmoidales</taxon>
        <taxon>Metamycoplasmataceae</taxon>
        <taxon>Mesomycoplasma</taxon>
    </lineage>
</organism>
<dbReference type="RefSeq" id="WP_044284329.1">
    <property type="nucleotide sequence ID" value="NZ_JFAD01000027.1"/>
</dbReference>
<name>A0A014M207_9BACT</name>
<dbReference type="InterPro" id="IPR022496">
    <property type="entry name" value="T6A_TsaB"/>
</dbReference>
<reference evidence="2 3" key="1">
    <citation type="submission" date="2014-03" db="EMBL/GenBank/DDBJ databases">
        <title>Genome sequence of Mycoplasma ovipneumoniae strain 14811.</title>
        <authorList>
            <person name="Sirand-Pugnet P."/>
            <person name="Breton M."/>
            <person name="Dordet-Frisoni E."/>
            <person name="Baranowski E."/>
            <person name="Barre A."/>
            <person name="Couture C."/>
            <person name="Dupuy V."/>
            <person name="Gaurivaud P."/>
            <person name="Jacob D."/>
            <person name="Lemaitre C."/>
            <person name="Manso-Silvan L."/>
            <person name="Nikolski M."/>
            <person name="Nouvel L.-X."/>
            <person name="Poumarat F."/>
            <person name="Tardy F."/>
            <person name="Thebault P."/>
            <person name="Theil S."/>
            <person name="Citti C."/>
            <person name="Thiaucourt F."/>
            <person name="Blanchard A."/>
        </authorList>
    </citation>
    <scope>NUCLEOTIDE SEQUENCE [LARGE SCALE GENOMIC DNA]</scope>
    <source>
        <strain evidence="2 3">14811</strain>
    </source>
</reference>
<accession>A0A014M207</accession>
<dbReference type="STRING" id="1188239.MOVI_5000"/>
<evidence type="ECO:0000313" key="2">
    <source>
        <dbReference type="EMBL" id="EXU60998.1"/>
    </source>
</evidence>